<dbReference type="Ensembl" id="ENSMUST00000150449.2">
    <property type="protein sequence ID" value="ENSMUSP00000124078.2"/>
    <property type="gene ID" value="ENSMUSG00000001768.17"/>
</dbReference>
<proteinExistence type="evidence at protein level"/>
<dbReference type="MGI" id="MGI:1921280">
    <property type="gene designation" value="Rin2"/>
</dbReference>
<dbReference type="Antibodypedia" id="24653">
    <property type="antibodies" value="76 antibodies from 20 providers"/>
</dbReference>
<accession>E0CYG9</accession>
<dbReference type="SMR" id="E0CYG9"/>
<dbReference type="ProteomicsDB" id="308519"/>
<feature type="compositionally biased region" description="Basic and acidic residues" evidence="1">
    <location>
        <begin position="41"/>
        <end position="53"/>
    </location>
</feature>
<feature type="region of interest" description="Disordered" evidence="1">
    <location>
        <begin position="41"/>
        <end position="76"/>
    </location>
</feature>
<name>E0CYG9_MOUSE</name>
<sequence>MSAWTMGAQGLDKRGSFFKLIDTIASEIGELKREMVQTDISRENGLEPSETHRTGKLSVTYHSDGKSNTADLPCMK</sequence>
<reference evidence="2" key="2">
    <citation type="journal article" date="2011" name="PLoS Biol.">
        <title>Modernizing reference genome assemblies.</title>
        <authorList>
            <person name="Church D.M."/>
            <person name="Schneider V.A."/>
            <person name="Graves T."/>
            <person name="Auger K."/>
            <person name="Cunningham F."/>
            <person name="Bouk N."/>
            <person name="Chen H.C."/>
            <person name="Agarwala R."/>
            <person name="McLaren W.M."/>
            <person name="Ritchie G.R."/>
            <person name="Albracht D."/>
            <person name="Kremitzki M."/>
            <person name="Rock S."/>
            <person name="Kotkiewicz H."/>
            <person name="Kremitzki C."/>
            <person name="Wollam A."/>
            <person name="Trani L."/>
            <person name="Fulton L."/>
            <person name="Fulton R."/>
            <person name="Matthews L."/>
            <person name="Whitehead S."/>
            <person name="Chow W."/>
            <person name="Torrance J."/>
            <person name="Dunn M."/>
            <person name="Harden G."/>
            <person name="Threadgold G."/>
            <person name="Wood J."/>
            <person name="Collins J."/>
            <person name="Heath P."/>
            <person name="Griffiths G."/>
            <person name="Pelan S."/>
            <person name="Grafham D."/>
            <person name="Eichler E.E."/>
            <person name="Weinstock G."/>
            <person name="Mardis E.R."/>
            <person name="Wilson R.K."/>
            <person name="Howe K."/>
            <person name="Flicek P."/>
            <person name="Hubbard T."/>
        </authorList>
    </citation>
    <scope>NUCLEOTIDE SEQUENCE [LARGE SCALE GENOMIC DNA]</scope>
    <source>
        <strain evidence="2">C57BL/6J</strain>
    </source>
</reference>
<reference evidence="2 4" key="1">
    <citation type="journal article" date="2009" name="PLoS Biol.">
        <title>Lineage-specific biology revealed by a finished genome assembly of the mouse.</title>
        <authorList>
            <consortium name="Mouse Genome Sequencing Consortium"/>
            <person name="Church D.M."/>
            <person name="Goodstadt L."/>
            <person name="Hillier L.W."/>
            <person name="Zody M.C."/>
            <person name="Goldstein S."/>
            <person name="She X."/>
            <person name="Bult C.J."/>
            <person name="Agarwala R."/>
            <person name="Cherry J.L."/>
            <person name="DiCuccio M."/>
            <person name="Hlavina W."/>
            <person name="Kapustin Y."/>
            <person name="Meric P."/>
            <person name="Maglott D."/>
            <person name="Birtle Z."/>
            <person name="Marques A.C."/>
            <person name="Graves T."/>
            <person name="Zhou S."/>
            <person name="Teague B."/>
            <person name="Potamousis K."/>
            <person name="Churas C."/>
            <person name="Place M."/>
            <person name="Herschleb J."/>
            <person name="Runnheim R."/>
            <person name="Forrest D."/>
            <person name="Amos-Landgraf J."/>
            <person name="Schwartz D.C."/>
            <person name="Cheng Z."/>
            <person name="Lindblad-Toh K."/>
            <person name="Eichler E.E."/>
            <person name="Ponting C.P."/>
        </authorList>
    </citation>
    <scope>NUCLEOTIDE SEQUENCE [LARGE SCALE GENOMIC DNA]</scope>
    <source>
        <strain evidence="2 4">C57BL/6J</strain>
    </source>
</reference>
<keyword evidence="4" id="KW-1185">Reference proteome</keyword>
<dbReference type="Bgee" id="ENSMUSG00000001768">
    <property type="expression patterns" value="Expressed in thoracic mammary gland and 248 other cell types or tissues"/>
</dbReference>
<evidence type="ECO:0000313" key="2">
    <source>
        <dbReference type="Ensembl" id="ENSMUSP00000124206.2"/>
    </source>
</evidence>
<dbReference type="HOGENOM" id="CLU_2653874_0_0_1"/>
<keyword evidence="5" id="KW-1267">Proteomics identification</keyword>
<protein>
    <submittedName>
        <fullName evidence="2">Ras and Rab interactor 2</fullName>
    </submittedName>
</protein>
<dbReference type="Ensembl" id="ENSMUST00000147976.8">
    <property type="protein sequence ID" value="ENSMUSP00000124206.2"/>
    <property type="gene ID" value="ENSMUSG00000001768.17"/>
</dbReference>
<dbReference type="VEuPathDB" id="HostDB:ENSMUSG00000001768"/>
<dbReference type="AGR" id="MGI:1921280"/>
<gene>
    <name evidence="2 3" type="primary">Rin2</name>
</gene>
<evidence type="ECO:0000313" key="3">
    <source>
        <dbReference type="MGI" id="MGI:1921280"/>
    </source>
</evidence>
<reference evidence="2" key="3">
    <citation type="submission" date="2025-05" db="UniProtKB">
        <authorList>
            <consortium name="Ensembl"/>
        </authorList>
    </citation>
    <scope>IDENTIFICATION</scope>
    <source>
        <strain evidence="2">C57BL/6J</strain>
    </source>
</reference>
<dbReference type="Proteomes" id="UP000000589">
    <property type="component" value="Chromosome 2"/>
</dbReference>
<organism evidence="2 4">
    <name type="scientific">Mus musculus</name>
    <name type="common">Mouse</name>
    <dbReference type="NCBI Taxonomy" id="10090"/>
    <lineage>
        <taxon>Eukaryota</taxon>
        <taxon>Metazoa</taxon>
        <taxon>Chordata</taxon>
        <taxon>Craniata</taxon>
        <taxon>Vertebrata</taxon>
        <taxon>Euteleostomi</taxon>
        <taxon>Mammalia</taxon>
        <taxon>Eutheria</taxon>
        <taxon>Euarchontoglires</taxon>
        <taxon>Glires</taxon>
        <taxon>Rodentia</taxon>
        <taxon>Myomorpha</taxon>
        <taxon>Muroidea</taxon>
        <taxon>Muridae</taxon>
        <taxon>Murinae</taxon>
        <taxon>Mus</taxon>
        <taxon>Mus</taxon>
    </lineage>
</organism>
<evidence type="ECO:0000313" key="4">
    <source>
        <dbReference type="Proteomes" id="UP000000589"/>
    </source>
</evidence>
<evidence type="ECO:0007829" key="5">
    <source>
        <dbReference type="ProteomicsDB" id="E0CYG9"/>
    </source>
</evidence>
<dbReference type="AlphaFoldDB" id="E0CYG9"/>
<evidence type="ECO:0000256" key="1">
    <source>
        <dbReference type="SAM" id="MobiDB-lite"/>
    </source>
</evidence>
<dbReference type="GeneTree" id="ENSGT00940000154866"/>
<dbReference type="ExpressionAtlas" id="E0CYG9">
    <property type="expression patterns" value="baseline and differential"/>
</dbReference>